<gene>
    <name evidence="7" type="primary">LOC122133780</name>
</gene>
<keyword evidence="3" id="KW-0964">Secreted</keyword>
<keyword evidence="4" id="KW-0027">Amidation</keyword>
<dbReference type="InterPro" id="IPR024565">
    <property type="entry name" value="P518"/>
</dbReference>
<organism evidence="6 7">
    <name type="scientific">Clupea harengus</name>
    <name type="common">Atlantic herring</name>
    <dbReference type="NCBI Taxonomy" id="7950"/>
    <lineage>
        <taxon>Eukaryota</taxon>
        <taxon>Metazoa</taxon>
        <taxon>Chordata</taxon>
        <taxon>Craniata</taxon>
        <taxon>Vertebrata</taxon>
        <taxon>Euteleostomi</taxon>
        <taxon>Actinopterygii</taxon>
        <taxon>Neopterygii</taxon>
        <taxon>Teleostei</taxon>
        <taxon>Clupei</taxon>
        <taxon>Clupeiformes</taxon>
        <taxon>Clupeoidei</taxon>
        <taxon>Clupeidae</taxon>
        <taxon>Clupea</taxon>
    </lineage>
</organism>
<dbReference type="OrthoDB" id="8935520at2759"/>
<name>A0A8M1KY57_CLUHA</name>
<dbReference type="GO" id="GO:0005576">
    <property type="term" value="C:extracellular region"/>
    <property type="evidence" value="ECO:0007669"/>
    <property type="project" value="UniProtKB-SubCell"/>
</dbReference>
<keyword evidence="6" id="KW-1185">Reference proteome</keyword>
<dbReference type="RefSeq" id="XP_042566519.1">
    <property type="nucleotide sequence ID" value="XM_042710585.1"/>
</dbReference>
<protein>
    <submittedName>
        <fullName evidence="7">Uncharacterized protein LOC122133780</fullName>
    </submittedName>
</protein>
<accession>A0A8M1KY57</accession>
<evidence type="ECO:0000256" key="3">
    <source>
        <dbReference type="ARBA" id="ARBA00022525"/>
    </source>
</evidence>
<evidence type="ECO:0000256" key="4">
    <source>
        <dbReference type="ARBA" id="ARBA00022815"/>
    </source>
</evidence>
<dbReference type="Pfam" id="PF11109">
    <property type="entry name" value="RFamide_26RFa"/>
    <property type="match status" value="1"/>
</dbReference>
<dbReference type="KEGG" id="char:122133780"/>
<comment type="subcellular location">
    <subcellularLocation>
        <location evidence="1">Secreted</location>
    </subcellularLocation>
</comment>
<feature type="chain" id="PRO_5035442827" evidence="5">
    <location>
        <begin position="32"/>
        <end position="163"/>
    </location>
</feature>
<feature type="signal peptide" evidence="5">
    <location>
        <begin position="1"/>
        <end position="31"/>
    </location>
</feature>
<dbReference type="GO" id="GO:0031854">
    <property type="term" value="F:orexigenic neuropeptide QRFP receptor binding"/>
    <property type="evidence" value="ECO:0007669"/>
    <property type="project" value="InterPro"/>
</dbReference>
<evidence type="ECO:0000256" key="1">
    <source>
        <dbReference type="ARBA" id="ARBA00004613"/>
    </source>
</evidence>
<proteinExistence type="inferred from homology"/>
<dbReference type="AlphaFoldDB" id="A0A8M1KY57"/>
<comment type="similarity">
    <text evidence="2">Belongs to the RFamide neuropeptide family.</text>
</comment>
<evidence type="ECO:0000313" key="6">
    <source>
        <dbReference type="Proteomes" id="UP000515152"/>
    </source>
</evidence>
<evidence type="ECO:0000256" key="5">
    <source>
        <dbReference type="SAM" id="SignalP"/>
    </source>
</evidence>
<reference evidence="7" key="1">
    <citation type="submission" date="2025-08" db="UniProtKB">
        <authorList>
            <consortium name="RefSeq"/>
        </authorList>
    </citation>
    <scope>IDENTIFICATION</scope>
</reference>
<evidence type="ECO:0000256" key="2">
    <source>
        <dbReference type="ARBA" id="ARBA00005516"/>
    </source>
</evidence>
<dbReference type="Proteomes" id="UP000515152">
    <property type="component" value="Chromosome 19"/>
</dbReference>
<keyword evidence="5" id="KW-0732">Signal</keyword>
<sequence length="163" mass="17792">MRVLCFHVCSSLPAPLLFSVALLVLTASGDTFPHSTPLLSGLEDPNWEAALQRLQASLDAPGVGLSAVFQPWGLLRELVPEVVHLGLSEELERSWGQRDGRRDLGEDFGRRPVGTLPDGSMNALHFQDGEVGERRNDALHSMAGGLQAFNREKGGFGFRFGRK</sequence>
<evidence type="ECO:0000313" key="7">
    <source>
        <dbReference type="RefSeq" id="XP_042566519.1"/>
    </source>
</evidence>
<dbReference type="GeneID" id="122133780"/>